<comment type="caution">
    <text evidence="8">The sequence shown here is derived from an EMBL/GenBank/DDBJ whole genome shotgun (WGS) entry which is preliminary data.</text>
</comment>
<gene>
    <name evidence="8" type="ORF">CDCA_CDCA07G2018</name>
</gene>
<comment type="similarity">
    <text evidence="2 6">Belongs to the class-III pyridoxal-phosphate-dependent aminotransferase family.</text>
</comment>
<sequence>MQCVHAPIRCFIHRAAFRWRRAACSAAHTSRAPSAASPSSSSSAYPPVQEPERPAVHTLVPGPRSLELARELQEVSEARTVQFFHDPLRSYGNYVADVDGNVLLDAFCFIASLPLGYNHPNMLRAAQSEAWLPHLAQRPALGYSAPPEWVQLLRTKILSVAPQGLDMVQMTCGCGASAVENALKAAFIRKRAIERGNDAEPTVEELASCMHNAEPGSANSMCAASFEHGFHGRLFGSLSATRSKPIHKVDVPAFANWPALPFPVTEKDEERCLEVADRVLSDRRVAALIVEPILSEGGDLHASPAFFRQLREITRRHQVALICDEVQTGVGATGRFWAHEHWSEGVSDRAAAVDAAAELAPDMVTFAKKMQASGFYFKPEYLPRQAYRIFSTWSGDPLRALQASVIIDTVCADRLVERVEDVGTYLLQALQQSRRAGMSKIRGRGTFIAFDMPTAAARDKLIADVRNRGVVIGASGERTVRLRPALVFERKHADILLEELQYALPE</sequence>
<protein>
    <recommendedName>
        <fullName evidence="10">4-aminobutyrate--2-oxoglutarate transaminase</fullName>
    </recommendedName>
</protein>
<dbReference type="InterPro" id="IPR015422">
    <property type="entry name" value="PyrdxlP-dep_Trfase_small"/>
</dbReference>
<evidence type="ECO:0000256" key="6">
    <source>
        <dbReference type="RuleBase" id="RU003560"/>
    </source>
</evidence>
<dbReference type="EMBL" id="JANCYW010000007">
    <property type="protein sequence ID" value="KAK4535993.1"/>
    <property type="molecule type" value="Genomic_DNA"/>
</dbReference>
<keyword evidence="9" id="KW-1185">Reference proteome</keyword>
<dbReference type="GO" id="GO:0005739">
    <property type="term" value="C:mitochondrion"/>
    <property type="evidence" value="ECO:0007669"/>
    <property type="project" value="TreeGrafter"/>
</dbReference>
<evidence type="ECO:0008006" key="10">
    <source>
        <dbReference type="Google" id="ProtNLM"/>
    </source>
</evidence>
<evidence type="ECO:0000256" key="7">
    <source>
        <dbReference type="SAM" id="MobiDB-lite"/>
    </source>
</evidence>
<organism evidence="8 9">
    <name type="scientific">Cyanidium caldarium</name>
    <name type="common">Red alga</name>
    <dbReference type="NCBI Taxonomy" id="2771"/>
    <lineage>
        <taxon>Eukaryota</taxon>
        <taxon>Rhodophyta</taxon>
        <taxon>Bangiophyceae</taxon>
        <taxon>Cyanidiales</taxon>
        <taxon>Cyanidiaceae</taxon>
        <taxon>Cyanidium</taxon>
    </lineage>
</organism>
<dbReference type="CDD" id="cd00610">
    <property type="entry name" value="OAT_like"/>
    <property type="match status" value="1"/>
</dbReference>
<evidence type="ECO:0000313" key="9">
    <source>
        <dbReference type="Proteomes" id="UP001301350"/>
    </source>
</evidence>
<reference evidence="8 9" key="1">
    <citation type="submission" date="2022-07" db="EMBL/GenBank/DDBJ databases">
        <title>Genome-wide signatures of adaptation to extreme environments.</title>
        <authorList>
            <person name="Cho C.H."/>
            <person name="Yoon H.S."/>
        </authorList>
    </citation>
    <scope>NUCLEOTIDE SEQUENCE [LARGE SCALE GENOMIC DNA]</scope>
    <source>
        <strain evidence="8 9">DBV 063 E5</strain>
    </source>
</reference>
<evidence type="ECO:0000256" key="3">
    <source>
        <dbReference type="ARBA" id="ARBA00022576"/>
    </source>
</evidence>
<evidence type="ECO:0000256" key="5">
    <source>
        <dbReference type="ARBA" id="ARBA00022898"/>
    </source>
</evidence>
<evidence type="ECO:0000313" key="8">
    <source>
        <dbReference type="EMBL" id="KAK4535993.1"/>
    </source>
</evidence>
<dbReference type="InterPro" id="IPR005814">
    <property type="entry name" value="Aminotrans_3"/>
</dbReference>
<dbReference type="GO" id="GO:0009450">
    <property type="term" value="P:gamma-aminobutyric acid catabolic process"/>
    <property type="evidence" value="ECO:0007669"/>
    <property type="project" value="TreeGrafter"/>
</dbReference>
<feature type="region of interest" description="Disordered" evidence="7">
    <location>
        <begin position="30"/>
        <end position="57"/>
    </location>
</feature>
<dbReference type="AlphaFoldDB" id="A0AAV9IUM8"/>
<keyword evidence="5 6" id="KW-0663">Pyridoxal phosphate</keyword>
<dbReference type="PANTHER" id="PTHR43206">
    <property type="entry name" value="AMINOTRANSFERASE"/>
    <property type="match status" value="1"/>
</dbReference>
<keyword evidence="4" id="KW-0808">Transferase</keyword>
<dbReference type="PIRSF" id="PIRSF000521">
    <property type="entry name" value="Transaminase_4ab_Lys_Orn"/>
    <property type="match status" value="1"/>
</dbReference>
<accession>A0AAV9IUM8</accession>
<evidence type="ECO:0000256" key="2">
    <source>
        <dbReference type="ARBA" id="ARBA00008954"/>
    </source>
</evidence>
<dbReference type="GO" id="GO:0008483">
    <property type="term" value="F:transaminase activity"/>
    <property type="evidence" value="ECO:0007669"/>
    <property type="project" value="UniProtKB-KW"/>
</dbReference>
<dbReference type="SUPFAM" id="SSF53383">
    <property type="entry name" value="PLP-dependent transferases"/>
    <property type="match status" value="1"/>
</dbReference>
<comment type="cofactor">
    <cofactor evidence="1">
        <name>pyridoxal 5'-phosphate</name>
        <dbReference type="ChEBI" id="CHEBI:597326"/>
    </cofactor>
</comment>
<proteinExistence type="inferred from homology"/>
<name>A0AAV9IUM8_CYACA</name>
<dbReference type="InterPro" id="IPR015424">
    <property type="entry name" value="PyrdxlP-dep_Trfase"/>
</dbReference>
<dbReference type="Pfam" id="PF00202">
    <property type="entry name" value="Aminotran_3"/>
    <property type="match status" value="1"/>
</dbReference>
<dbReference type="InterPro" id="IPR015421">
    <property type="entry name" value="PyrdxlP-dep_Trfase_major"/>
</dbReference>
<dbReference type="Gene3D" id="3.90.1150.10">
    <property type="entry name" value="Aspartate Aminotransferase, domain 1"/>
    <property type="match status" value="1"/>
</dbReference>
<dbReference type="Gene3D" id="3.40.640.10">
    <property type="entry name" value="Type I PLP-dependent aspartate aminotransferase-like (Major domain)"/>
    <property type="match status" value="1"/>
</dbReference>
<keyword evidence="3" id="KW-0032">Aminotransferase</keyword>
<feature type="compositionally biased region" description="Low complexity" evidence="7">
    <location>
        <begin position="30"/>
        <end position="47"/>
    </location>
</feature>
<evidence type="ECO:0000256" key="1">
    <source>
        <dbReference type="ARBA" id="ARBA00001933"/>
    </source>
</evidence>
<evidence type="ECO:0000256" key="4">
    <source>
        <dbReference type="ARBA" id="ARBA00022679"/>
    </source>
</evidence>
<dbReference type="PANTHER" id="PTHR43206:SF1">
    <property type="entry name" value="4-AMINOBUTYRATE AMINOTRANSFERASE, MITOCHONDRIAL"/>
    <property type="match status" value="1"/>
</dbReference>
<dbReference type="Proteomes" id="UP001301350">
    <property type="component" value="Unassembled WGS sequence"/>
</dbReference>
<dbReference type="GO" id="GO:0030170">
    <property type="term" value="F:pyridoxal phosphate binding"/>
    <property type="evidence" value="ECO:0007669"/>
    <property type="project" value="InterPro"/>
</dbReference>